<accession>A0A699YLU2</accession>
<evidence type="ECO:0000256" key="2">
    <source>
        <dbReference type="ARBA" id="ARBA00023157"/>
    </source>
</evidence>
<dbReference type="InterPro" id="IPR000169">
    <property type="entry name" value="Pept_cys_AS"/>
</dbReference>
<comment type="similarity">
    <text evidence="1">Belongs to the peptidase C1 family.</text>
</comment>
<dbReference type="InterPro" id="IPR039417">
    <property type="entry name" value="Peptidase_C1A_papain-like"/>
</dbReference>
<keyword evidence="2" id="KW-1015">Disulfide bond</keyword>
<evidence type="ECO:0000313" key="5">
    <source>
        <dbReference type="Proteomes" id="UP000485058"/>
    </source>
</evidence>
<reference evidence="4 5" key="1">
    <citation type="submission" date="2020-02" db="EMBL/GenBank/DDBJ databases">
        <title>Draft genome sequence of Haematococcus lacustris strain NIES-144.</title>
        <authorList>
            <person name="Morimoto D."/>
            <person name="Nakagawa S."/>
            <person name="Yoshida T."/>
            <person name="Sawayama S."/>
        </authorList>
    </citation>
    <scope>NUCLEOTIDE SEQUENCE [LARGE SCALE GENOMIC DNA]</scope>
    <source>
        <strain evidence="4 5">NIES-144</strain>
    </source>
</reference>
<evidence type="ECO:0000256" key="1">
    <source>
        <dbReference type="ARBA" id="ARBA00008455"/>
    </source>
</evidence>
<dbReference type="Pfam" id="PF08246">
    <property type="entry name" value="Inhibitor_I29"/>
    <property type="match status" value="1"/>
</dbReference>
<gene>
    <name evidence="4" type="ORF">HaLaN_05593</name>
</gene>
<dbReference type="EMBL" id="BLLF01000305">
    <property type="protein sequence ID" value="GFH10305.1"/>
    <property type="molecule type" value="Genomic_DNA"/>
</dbReference>
<dbReference type="PROSITE" id="PS00139">
    <property type="entry name" value="THIOL_PROTEASE_CYS"/>
    <property type="match status" value="1"/>
</dbReference>
<organism evidence="4 5">
    <name type="scientific">Haematococcus lacustris</name>
    <name type="common">Green alga</name>
    <name type="synonym">Haematococcus pluvialis</name>
    <dbReference type="NCBI Taxonomy" id="44745"/>
    <lineage>
        <taxon>Eukaryota</taxon>
        <taxon>Viridiplantae</taxon>
        <taxon>Chlorophyta</taxon>
        <taxon>core chlorophytes</taxon>
        <taxon>Chlorophyceae</taxon>
        <taxon>CS clade</taxon>
        <taxon>Chlamydomonadales</taxon>
        <taxon>Haematococcaceae</taxon>
        <taxon>Haematococcus</taxon>
    </lineage>
</organism>
<proteinExistence type="inferred from homology"/>
<evidence type="ECO:0000313" key="4">
    <source>
        <dbReference type="EMBL" id="GFH10305.1"/>
    </source>
</evidence>
<dbReference type="InterPro" id="IPR038765">
    <property type="entry name" value="Papain-like_cys_pep_sf"/>
</dbReference>
<evidence type="ECO:0000259" key="3">
    <source>
        <dbReference type="SMART" id="SM00645"/>
    </source>
</evidence>
<name>A0A699YLU2_HAELA</name>
<keyword evidence="5" id="KW-1185">Reference proteome</keyword>
<dbReference type="GO" id="GO:0008234">
    <property type="term" value="F:cysteine-type peptidase activity"/>
    <property type="evidence" value="ECO:0007669"/>
    <property type="project" value="InterPro"/>
</dbReference>
<dbReference type="Gene3D" id="3.90.70.10">
    <property type="entry name" value="Cysteine proteinases"/>
    <property type="match status" value="1"/>
</dbReference>
<dbReference type="InterPro" id="IPR013201">
    <property type="entry name" value="Prot_inhib_I29"/>
</dbReference>
<dbReference type="GO" id="GO:0006508">
    <property type="term" value="P:proteolysis"/>
    <property type="evidence" value="ECO:0007669"/>
    <property type="project" value="InterPro"/>
</dbReference>
<dbReference type="InterPro" id="IPR013128">
    <property type="entry name" value="Peptidase_C1A"/>
</dbReference>
<dbReference type="InterPro" id="IPR000668">
    <property type="entry name" value="Peptidase_C1A_C"/>
</dbReference>
<dbReference type="AlphaFoldDB" id="A0A699YLU2"/>
<feature type="non-terminal residue" evidence="4">
    <location>
        <position position="1"/>
    </location>
</feature>
<dbReference type="SUPFAM" id="SSF54001">
    <property type="entry name" value="Cysteine proteinases"/>
    <property type="match status" value="1"/>
</dbReference>
<dbReference type="CDD" id="cd02248">
    <property type="entry name" value="Peptidase_C1A"/>
    <property type="match status" value="1"/>
</dbReference>
<comment type="caution">
    <text evidence="4">The sequence shown here is derived from an EMBL/GenBank/DDBJ whole genome shotgun (WGS) entry which is preliminary data.</text>
</comment>
<sequence length="182" mass="20147">MQQTYATRQQVWLDNARYALQYNAANGASGHWLGLNGLADLSYNEYRGLLGTRVKARQHTAQLSASGSGRVPGFMYDHVDLAGLPRSVDWRNASAVTPVKNQGMCGSCWAFATTGAIEGINALRTHQLLSLSEQELVDCDRDVDMGCSGGMMDNAYEWIIKLLCLGQRPPLDWPTRYPKLYS</sequence>
<dbReference type="SMART" id="SM00645">
    <property type="entry name" value="Pept_C1"/>
    <property type="match status" value="1"/>
</dbReference>
<dbReference type="Pfam" id="PF00112">
    <property type="entry name" value="Peptidase_C1"/>
    <property type="match status" value="1"/>
</dbReference>
<protein>
    <recommendedName>
        <fullName evidence="3">Peptidase C1A papain C-terminal domain-containing protein</fullName>
    </recommendedName>
</protein>
<dbReference type="PANTHER" id="PTHR12411">
    <property type="entry name" value="CYSTEINE PROTEASE FAMILY C1-RELATED"/>
    <property type="match status" value="1"/>
</dbReference>
<dbReference type="Proteomes" id="UP000485058">
    <property type="component" value="Unassembled WGS sequence"/>
</dbReference>
<feature type="domain" description="Peptidase C1A papain C-terminal" evidence="3">
    <location>
        <begin position="84"/>
        <end position="179"/>
    </location>
</feature>